<dbReference type="InterPro" id="IPR036770">
    <property type="entry name" value="Ankyrin_rpt-contain_sf"/>
</dbReference>
<dbReference type="Pfam" id="PF13499">
    <property type="entry name" value="EF-hand_7"/>
    <property type="match status" value="1"/>
</dbReference>
<protein>
    <submittedName>
        <fullName evidence="8">Icl1d protein</fullName>
    </submittedName>
</protein>
<dbReference type="Pfam" id="PF00023">
    <property type="entry name" value="Ank"/>
    <property type="match status" value="1"/>
</dbReference>
<dbReference type="InterPro" id="IPR002110">
    <property type="entry name" value="Ankyrin_rpt"/>
</dbReference>
<feature type="region of interest" description="Disordered" evidence="6">
    <location>
        <begin position="398"/>
        <end position="417"/>
    </location>
</feature>
<proteinExistence type="predicted"/>
<feature type="domain" description="EF-hand" evidence="7">
    <location>
        <begin position="630"/>
        <end position="665"/>
    </location>
</feature>
<feature type="coiled-coil region" evidence="5">
    <location>
        <begin position="240"/>
        <end position="274"/>
    </location>
</feature>
<dbReference type="InterPro" id="IPR018247">
    <property type="entry name" value="EF_Hand_1_Ca_BS"/>
</dbReference>
<organism evidence="8 9">
    <name type="scientific">Symbiodinium natans</name>
    <dbReference type="NCBI Taxonomy" id="878477"/>
    <lineage>
        <taxon>Eukaryota</taxon>
        <taxon>Sar</taxon>
        <taxon>Alveolata</taxon>
        <taxon>Dinophyceae</taxon>
        <taxon>Suessiales</taxon>
        <taxon>Symbiodiniaceae</taxon>
        <taxon>Symbiodinium</taxon>
    </lineage>
</organism>
<name>A0A812TEP8_9DINO</name>
<reference evidence="8" key="1">
    <citation type="submission" date="2021-02" db="EMBL/GenBank/DDBJ databases">
        <authorList>
            <person name="Dougan E. K."/>
            <person name="Rhodes N."/>
            <person name="Thang M."/>
            <person name="Chan C."/>
        </authorList>
    </citation>
    <scope>NUCLEOTIDE SEQUENCE</scope>
</reference>
<feature type="repeat" description="ANK" evidence="4">
    <location>
        <begin position="96"/>
        <end position="128"/>
    </location>
</feature>
<dbReference type="Gene3D" id="1.10.238.10">
    <property type="entry name" value="EF-hand"/>
    <property type="match status" value="1"/>
</dbReference>
<dbReference type="AlphaFoldDB" id="A0A812TEP8"/>
<sequence length="771" mass="86086">MAFSPFLPIHKLARLPLLNLGLQRGRLRIGGRSLTAAFAKLVQSALQAVAPSGDNWQPLESISVLRNRGELRELHNREAAMVLLDRGCMADAQDAAGRTALHLAVCSKEPRLCKLLLAKHPDLTARQDLQGRGPLAYAVLHPAHTVAEHCTRLLLEGHADAHAEDVFGLNALHYALKAGAQGAAALLKQATAASPQAPQNPQNELQQPFHMQEFPYLDMLWDQRDEGAPDFLSQHAPSPADRLQEELAEQSGLLEAAKLEVKEGQLREKELKTELMAAQKGAATAGADVEAYGEGWPNSLGHRVLRAGRQLAQKSEEFRTAEAAARSLASKNQELLAELQANKDQLAHAQEEQLELHRKLDRELQHRGEAESWKFLAEEDRRSAAVVRDMLERRLEEAEASASNARRREGEALSKLESQQVHEAQAEMDQLQQELQAAKAEVVTSSNSLEAVRAEAKRDLEAEASLCRHELESVRESQHAQRHLEQELSQGQERTDFFEQETFRLKQEASARDAQWQRLFRHYPAVGHAFFSAGMTDETDESGAKATDSRTLVAPLHLSGSDADNELLNLTAGNPTNHENSPRKGMSYGVCQMNKSQEMKEIFDLLDADGSGSIDPKEIRMQMQALGFEADNTTIYQLISDLDGDGSQNLEFEEFLKILKDMQVHAVGYATRDNMQEVFDYLDDLEEQQRDKKIDVTNLQRIVPLSVWSFKERRDLQRSPRRRSWETTFLMRRLPCLSVCPLLTIPLVVFDVISALSTRTTLTSPSAHSAD</sequence>
<dbReference type="Gene3D" id="1.25.40.20">
    <property type="entry name" value="Ankyrin repeat-containing domain"/>
    <property type="match status" value="1"/>
</dbReference>
<evidence type="ECO:0000256" key="5">
    <source>
        <dbReference type="SAM" id="Coils"/>
    </source>
</evidence>
<dbReference type="InterPro" id="IPR011992">
    <property type="entry name" value="EF-hand-dom_pair"/>
</dbReference>
<dbReference type="SUPFAM" id="SSF47473">
    <property type="entry name" value="EF-hand"/>
    <property type="match status" value="1"/>
</dbReference>
<feature type="coiled-coil region" evidence="5">
    <location>
        <begin position="325"/>
        <end position="356"/>
    </location>
</feature>
<dbReference type="SMART" id="SM00248">
    <property type="entry name" value="ANK"/>
    <property type="match status" value="3"/>
</dbReference>
<evidence type="ECO:0000256" key="3">
    <source>
        <dbReference type="ARBA" id="ARBA00023043"/>
    </source>
</evidence>
<gene>
    <name evidence="8" type="primary">Icl1d</name>
    <name evidence="8" type="ORF">SNAT2548_LOCUS29303</name>
</gene>
<keyword evidence="2" id="KW-0106">Calcium</keyword>
<dbReference type="OrthoDB" id="1028014at2759"/>
<dbReference type="Proteomes" id="UP000604046">
    <property type="component" value="Unassembled WGS sequence"/>
</dbReference>
<evidence type="ECO:0000256" key="2">
    <source>
        <dbReference type="ARBA" id="ARBA00022837"/>
    </source>
</evidence>
<dbReference type="CDD" id="cd00051">
    <property type="entry name" value="EFh"/>
    <property type="match status" value="1"/>
</dbReference>
<comment type="caution">
    <text evidence="8">The sequence shown here is derived from an EMBL/GenBank/DDBJ whole genome shotgun (WGS) entry which is preliminary data.</text>
</comment>
<evidence type="ECO:0000259" key="7">
    <source>
        <dbReference type="PROSITE" id="PS50222"/>
    </source>
</evidence>
<dbReference type="PANTHER" id="PTHR24173">
    <property type="entry name" value="ANKYRIN REPEAT CONTAINING"/>
    <property type="match status" value="1"/>
</dbReference>
<dbReference type="PROSITE" id="PS00018">
    <property type="entry name" value="EF_HAND_1"/>
    <property type="match status" value="2"/>
</dbReference>
<evidence type="ECO:0000256" key="1">
    <source>
        <dbReference type="ARBA" id="ARBA00022737"/>
    </source>
</evidence>
<dbReference type="PROSITE" id="PS50088">
    <property type="entry name" value="ANK_REPEAT"/>
    <property type="match status" value="1"/>
</dbReference>
<evidence type="ECO:0000256" key="6">
    <source>
        <dbReference type="SAM" id="MobiDB-lite"/>
    </source>
</evidence>
<keyword evidence="9" id="KW-1185">Reference proteome</keyword>
<dbReference type="PROSITE" id="PS50222">
    <property type="entry name" value="EF_HAND_2"/>
    <property type="match status" value="2"/>
</dbReference>
<dbReference type="PANTHER" id="PTHR24173:SF74">
    <property type="entry name" value="ANKYRIN REPEAT DOMAIN-CONTAINING PROTEIN 16"/>
    <property type="match status" value="1"/>
</dbReference>
<keyword evidence="5" id="KW-0175">Coiled coil</keyword>
<keyword evidence="1" id="KW-0677">Repeat</keyword>
<evidence type="ECO:0000313" key="8">
    <source>
        <dbReference type="EMBL" id="CAE7523498.1"/>
    </source>
</evidence>
<dbReference type="InterPro" id="IPR002048">
    <property type="entry name" value="EF_hand_dom"/>
</dbReference>
<dbReference type="SUPFAM" id="SSF48403">
    <property type="entry name" value="Ankyrin repeat"/>
    <property type="match status" value="1"/>
</dbReference>
<keyword evidence="3 4" id="KW-0040">ANK repeat</keyword>
<evidence type="ECO:0000313" key="9">
    <source>
        <dbReference type="Proteomes" id="UP000604046"/>
    </source>
</evidence>
<accession>A0A812TEP8</accession>
<dbReference type="EMBL" id="CAJNDS010002551">
    <property type="protein sequence ID" value="CAE7523498.1"/>
    <property type="molecule type" value="Genomic_DNA"/>
</dbReference>
<evidence type="ECO:0000256" key="4">
    <source>
        <dbReference type="PROSITE-ProRule" id="PRU00023"/>
    </source>
</evidence>
<dbReference type="SMART" id="SM00054">
    <property type="entry name" value="EFh"/>
    <property type="match status" value="2"/>
</dbReference>
<dbReference type="GO" id="GO:0005509">
    <property type="term" value="F:calcium ion binding"/>
    <property type="evidence" value="ECO:0007669"/>
    <property type="project" value="InterPro"/>
</dbReference>
<feature type="domain" description="EF-hand" evidence="7">
    <location>
        <begin position="594"/>
        <end position="629"/>
    </location>
</feature>